<dbReference type="EMBL" id="MU827303">
    <property type="protein sequence ID" value="KAJ7365307.1"/>
    <property type="molecule type" value="Genomic_DNA"/>
</dbReference>
<dbReference type="GO" id="GO:0005881">
    <property type="term" value="C:cytoplasmic microtubule"/>
    <property type="evidence" value="ECO:0007669"/>
    <property type="project" value="TreeGrafter"/>
</dbReference>
<organism evidence="1 2">
    <name type="scientific">Desmophyllum pertusum</name>
    <dbReference type="NCBI Taxonomy" id="174260"/>
    <lineage>
        <taxon>Eukaryota</taxon>
        <taxon>Metazoa</taxon>
        <taxon>Cnidaria</taxon>
        <taxon>Anthozoa</taxon>
        <taxon>Hexacorallia</taxon>
        <taxon>Scleractinia</taxon>
        <taxon>Caryophylliina</taxon>
        <taxon>Caryophylliidae</taxon>
        <taxon>Desmophyllum</taxon>
    </lineage>
</organism>
<sequence length="158" mass="18076">MAETLFSLEVHVESVEDLRVTCKLPALCFRLLDFPTMIIHHVSPVDAERIRQRLRMEGKESLLHELKDRFGNFQFRKGKSCLFKASIDTLLVQLQTVPLYAMLMDLWPKKPTLVGSTLLPLKMAIDKICADVYKKGVAVPAFYRNEGILPCTISWARL</sequence>
<gene>
    <name evidence="1" type="primary">MAP10</name>
    <name evidence="1" type="ORF">OS493_005411</name>
</gene>
<evidence type="ECO:0000313" key="1">
    <source>
        <dbReference type="EMBL" id="KAJ7365307.1"/>
    </source>
</evidence>
<dbReference type="GO" id="GO:0051256">
    <property type="term" value="P:mitotic spindle midzone assembly"/>
    <property type="evidence" value="ECO:0007669"/>
    <property type="project" value="TreeGrafter"/>
</dbReference>
<name>A0A9X0CLT4_9CNID</name>
<protein>
    <submittedName>
        <fullName evidence="1">Mitotic spindle midzone assembly</fullName>
    </submittedName>
</protein>
<dbReference type="GO" id="GO:0031122">
    <property type="term" value="P:cytoplasmic microtubule organization"/>
    <property type="evidence" value="ECO:0007669"/>
    <property type="project" value="TreeGrafter"/>
</dbReference>
<dbReference type="OrthoDB" id="5990466at2759"/>
<dbReference type="AlphaFoldDB" id="A0A9X0CLT4"/>
<dbReference type="GO" id="GO:0097431">
    <property type="term" value="C:mitotic spindle pole"/>
    <property type="evidence" value="ECO:0007669"/>
    <property type="project" value="TreeGrafter"/>
</dbReference>
<evidence type="ECO:0000313" key="2">
    <source>
        <dbReference type="Proteomes" id="UP001163046"/>
    </source>
</evidence>
<dbReference type="GO" id="GO:1990023">
    <property type="term" value="C:mitotic spindle midzone"/>
    <property type="evidence" value="ECO:0007669"/>
    <property type="project" value="TreeGrafter"/>
</dbReference>
<dbReference type="PANTHER" id="PTHR21831">
    <property type="entry name" value="MICROTUBULE-ASSOCIATED PROTEIN 10"/>
    <property type="match status" value="1"/>
</dbReference>
<dbReference type="GO" id="GO:0032467">
    <property type="term" value="P:positive regulation of cytokinesis"/>
    <property type="evidence" value="ECO:0007669"/>
    <property type="project" value="TreeGrafter"/>
</dbReference>
<dbReference type="GO" id="GO:0030496">
    <property type="term" value="C:midbody"/>
    <property type="evidence" value="ECO:0007669"/>
    <property type="project" value="TreeGrafter"/>
</dbReference>
<proteinExistence type="predicted"/>
<dbReference type="GO" id="GO:0008017">
    <property type="term" value="F:microtubule binding"/>
    <property type="evidence" value="ECO:0007669"/>
    <property type="project" value="InterPro"/>
</dbReference>
<comment type="caution">
    <text evidence="1">The sequence shown here is derived from an EMBL/GenBank/DDBJ whole genome shotgun (WGS) entry which is preliminary data.</text>
</comment>
<dbReference type="Pfam" id="PF14924">
    <property type="entry name" value="MAP10_N"/>
    <property type="match status" value="1"/>
</dbReference>
<reference evidence="1" key="1">
    <citation type="submission" date="2023-01" db="EMBL/GenBank/DDBJ databases">
        <title>Genome assembly of the deep-sea coral Lophelia pertusa.</title>
        <authorList>
            <person name="Herrera S."/>
            <person name="Cordes E."/>
        </authorList>
    </citation>
    <scope>NUCLEOTIDE SEQUENCE</scope>
    <source>
        <strain evidence="1">USNM1676648</strain>
        <tissue evidence="1">Polyp</tissue>
    </source>
</reference>
<dbReference type="GO" id="GO:0005813">
    <property type="term" value="C:centrosome"/>
    <property type="evidence" value="ECO:0007669"/>
    <property type="project" value="TreeGrafter"/>
</dbReference>
<dbReference type="Proteomes" id="UP001163046">
    <property type="component" value="Unassembled WGS sequence"/>
</dbReference>
<dbReference type="PANTHER" id="PTHR21831:SF2">
    <property type="entry name" value="MICROTUBULE-ASSOCIATED PROTEIN 10"/>
    <property type="match status" value="1"/>
</dbReference>
<dbReference type="InterPro" id="IPR039302">
    <property type="entry name" value="MAP10"/>
</dbReference>
<keyword evidence="2" id="KW-1185">Reference proteome</keyword>
<accession>A0A9X0CLT4</accession>